<dbReference type="InterPro" id="IPR015421">
    <property type="entry name" value="PyrdxlP-dep_Trfase_major"/>
</dbReference>
<keyword evidence="3" id="KW-0032">Aminotransferase</keyword>
<evidence type="ECO:0000256" key="3">
    <source>
        <dbReference type="ARBA" id="ARBA00022576"/>
    </source>
</evidence>
<dbReference type="Gene3D" id="3.40.640.10">
    <property type="entry name" value="Type I PLP-dependent aspartate aminotransferase-like (Major domain)"/>
    <property type="match status" value="1"/>
</dbReference>
<dbReference type="FunFam" id="3.40.640.10:FF:000024">
    <property type="entry name" value="Kynurenine--oxoglutarate transaminase 3"/>
    <property type="match status" value="1"/>
</dbReference>
<dbReference type="SUPFAM" id="SSF53383">
    <property type="entry name" value="PLP-dependent transferases"/>
    <property type="match status" value="1"/>
</dbReference>
<comment type="cofactor">
    <cofactor evidence="1">
        <name>pyridoxal 5'-phosphate</name>
        <dbReference type="ChEBI" id="CHEBI:597326"/>
    </cofactor>
</comment>
<keyword evidence="4" id="KW-0808">Transferase</keyword>
<evidence type="ECO:0000256" key="4">
    <source>
        <dbReference type="ARBA" id="ARBA00022679"/>
    </source>
</evidence>
<dbReference type="InterPro" id="IPR051326">
    <property type="entry name" value="Kynurenine-oxoglutarate_AT"/>
</dbReference>
<keyword evidence="8" id="KW-1185">Reference proteome</keyword>
<comment type="caution">
    <text evidence="7">The sequence shown here is derived from an EMBL/GenBank/DDBJ whole genome shotgun (WGS) entry which is preliminary data.</text>
</comment>
<dbReference type="Proteomes" id="UP000037460">
    <property type="component" value="Unassembled WGS sequence"/>
</dbReference>
<evidence type="ECO:0000256" key="5">
    <source>
        <dbReference type="ARBA" id="ARBA00022898"/>
    </source>
</evidence>
<comment type="similarity">
    <text evidence="2">Belongs to the class-I pyridoxal-phosphate-dependent aminotransferase family.</text>
</comment>
<sequence>MVSARLNGLDKPTVWSEFGDIARETGAVSLGQGFPDWKPPDFVVAQGHAALDEGVHQYTRPAGHPPLVEVLSKRYSSHLHRKIDPLKEVAITVGASQALYLTLQALIDPGDEVLLLEPCFDLYYGQIKLAGGVVRPVPLAVDVARATWTIDLDALEKAVETGRPKLLLLNSPHNPTGTAFPLEVMTGIAAIVARHPNLLVISDEVYKYTVYAEAAEHVHFAALPGMFERTVTLSSAGKTFSITGWQAGWCVGPERLIKPIQLLLPFVQFCVSAPIQHALAKALMIADDPYEGHANYYEWLKELFRSKRKLLADGLERAGIRPMVGHGGFFLMGDTSRLLVPQKYLDERTPAAPDGVTRDWALCRWLAYEAGVIAIPTSPFFSPPNKHLAANYVRFAFCKSDDTIREACDRLEALTKHHLIEGDR</sequence>
<name>A0A0M0J5Z3_9EUKA</name>
<feature type="domain" description="Aminotransferase class I/classII large" evidence="6">
    <location>
        <begin position="28"/>
        <end position="411"/>
    </location>
</feature>
<dbReference type="InterPro" id="IPR015424">
    <property type="entry name" value="PyrdxlP-dep_Trfase"/>
</dbReference>
<proteinExistence type="inferred from homology"/>
<dbReference type="CDD" id="cd00609">
    <property type="entry name" value="AAT_like"/>
    <property type="match status" value="1"/>
</dbReference>
<organism evidence="7 8">
    <name type="scientific">Chrysochromulina tobinii</name>
    <dbReference type="NCBI Taxonomy" id="1460289"/>
    <lineage>
        <taxon>Eukaryota</taxon>
        <taxon>Haptista</taxon>
        <taxon>Haptophyta</taxon>
        <taxon>Prymnesiophyceae</taxon>
        <taxon>Prymnesiales</taxon>
        <taxon>Chrysochromulinaceae</taxon>
        <taxon>Chrysochromulina</taxon>
    </lineage>
</organism>
<dbReference type="EMBL" id="JWZX01003324">
    <property type="protein sequence ID" value="KOO21900.1"/>
    <property type="molecule type" value="Genomic_DNA"/>
</dbReference>
<dbReference type="PANTHER" id="PTHR43807:SF20">
    <property type="entry name" value="FI04487P"/>
    <property type="match status" value="1"/>
</dbReference>
<dbReference type="Pfam" id="PF00155">
    <property type="entry name" value="Aminotran_1_2"/>
    <property type="match status" value="1"/>
</dbReference>
<dbReference type="InterPro" id="IPR004839">
    <property type="entry name" value="Aminotransferase_I/II_large"/>
</dbReference>
<protein>
    <submittedName>
        <fullName evidence="7">Kynurenine-oxoglutarate transaminase</fullName>
    </submittedName>
</protein>
<evidence type="ECO:0000313" key="8">
    <source>
        <dbReference type="Proteomes" id="UP000037460"/>
    </source>
</evidence>
<dbReference type="AlphaFoldDB" id="A0A0M0J5Z3"/>
<keyword evidence="5" id="KW-0663">Pyridoxal phosphate</keyword>
<dbReference type="GO" id="GO:0016212">
    <property type="term" value="F:kynurenine-oxoglutarate transaminase activity"/>
    <property type="evidence" value="ECO:0007669"/>
    <property type="project" value="TreeGrafter"/>
</dbReference>
<dbReference type="PANTHER" id="PTHR43807">
    <property type="entry name" value="FI04487P"/>
    <property type="match status" value="1"/>
</dbReference>
<dbReference type="GO" id="GO:0005737">
    <property type="term" value="C:cytoplasm"/>
    <property type="evidence" value="ECO:0007669"/>
    <property type="project" value="TreeGrafter"/>
</dbReference>
<dbReference type="InterPro" id="IPR015422">
    <property type="entry name" value="PyrdxlP-dep_Trfase_small"/>
</dbReference>
<reference evidence="8" key="1">
    <citation type="journal article" date="2015" name="PLoS Genet.">
        <title>Genome Sequence and Transcriptome Analyses of Chrysochromulina tobin: Metabolic Tools for Enhanced Algal Fitness in the Prominent Order Prymnesiales (Haptophyceae).</title>
        <authorList>
            <person name="Hovde B.T."/>
            <person name="Deodato C.R."/>
            <person name="Hunsperger H.M."/>
            <person name="Ryken S.A."/>
            <person name="Yost W."/>
            <person name="Jha R.K."/>
            <person name="Patterson J."/>
            <person name="Monnat R.J. Jr."/>
            <person name="Barlow S.B."/>
            <person name="Starkenburg S.R."/>
            <person name="Cattolico R.A."/>
        </authorList>
    </citation>
    <scope>NUCLEOTIDE SEQUENCE</scope>
    <source>
        <strain evidence="8">CCMP291</strain>
    </source>
</reference>
<evidence type="ECO:0000259" key="6">
    <source>
        <dbReference type="Pfam" id="PF00155"/>
    </source>
</evidence>
<accession>A0A0M0J5Z3</accession>
<evidence type="ECO:0000256" key="2">
    <source>
        <dbReference type="ARBA" id="ARBA00007441"/>
    </source>
</evidence>
<evidence type="ECO:0000313" key="7">
    <source>
        <dbReference type="EMBL" id="KOO21900.1"/>
    </source>
</evidence>
<evidence type="ECO:0000256" key="1">
    <source>
        <dbReference type="ARBA" id="ARBA00001933"/>
    </source>
</evidence>
<dbReference type="Gene3D" id="3.90.1150.10">
    <property type="entry name" value="Aspartate Aminotransferase, domain 1"/>
    <property type="match status" value="1"/>
</dbReference>
<dbReference type="OrthoDB" id="2414662at2759"/>
<dbReference type="GO" id="GO:0030170">
    <property type="term" value="F:pyridoxal phosphate binding"/>
    <property type="evidence" value="ECO:0007669"/>
    <property type="project" value="InterPro"/>
</dbReference>
<gene>
    <name evidence="7" type="ORF">Ctob_002673</name>
</gene>